<evidence type="ECO:0000313" key="3">
    <source>
        <dbReference type="EMBL" id="QEL20986.1"/>
    </source>
</evidence>
<dbReference type="Proteomes" id="UP000324974">
    <property type="component" value="Chromosome"/>
</dbReference>
<keyword evidence="2" id="KW-0472">Membrane</keyword>
<dbReference type="AlphaFoldDB" id="A0A5C1ASH2"/>
<gene>
    <name evidence="3" type="ORF">PX52LOC_08114</name>
</gene>
<name>A0A5C1ASH2_9BACT</name>
<evidence type="ECO:0000313" key="4">
    <source>
        <dbReference type="Proteomes" id="UP000324974"/>
    </source>
</evidence>
<dbReference type="EMBL" id="CP042425">
    <property type="protein sequence ID" value="QEL20986.1"/>
    <property type="molecule type" value="Genomic_DNA"/>
</dbReference>
<sequence length="293" mass="31633">MKIEHNDPLEKNDLAEGLKSLAGKAKGGQFVNVRFLALAVLLVAIVGVWLYLRGSGRKSDAEMWRNFDNLNTPDSYEKFAEGHANTPAGRAARVQEARVLMSQGISQLMLQAFEADARKKTIDNIDKAREQFTKLADDYKDDLTMRAQCLEGAAKAELALVGIPKDAAKETSPENSRGSVKKAAELYREYAKTVGDKTVLGEQATKKAADLDANAKTIFELGSNLNNKFKYRPPVEEPKKPDSLTPPNPTKPNEPVAPSIPAPTVSGIPGAAPTPPPPPAPTPPPPRASSRSN</sequence>
<organism evidence="3 4">
    <name type="scientific">Limnoglobus roseus</name>
    <dbReference type="NCBI Taxonomy" id="2598579"/>
    <lineage>
        <taxon>Bacteria</taxon>
        <taxon>Pseudomonadati</taxon>
        <taxon>Planctomycetota</taxon>
        <taxon>Planctomycetia</taxon>
        <taxon>Gemmatales</taxon>
        <taxon>Gemmataceae</taxon>
        <taxon>Limnoglobus</taxon>
    </lineage>
</organism>
<evidence type="ECO:0000256" key="1">
    <source>
        <dbReference type="SAM" id="MobiDB-lite"/>
    </source>
</evidence>
<feature type="region of interest" description="Disordered" evidence="1">
    <location>
        <begin position="227"/>
        <end position="293"/>
    </location>
</feature>
<keyword evidence="2" id="KW-0812">Transmembrane</keyword>
<dbReference type="KEGG" id="lrs:PX52LOC_08114"/>
<accession>A0A5C1ASH2</accession>
<feature type="transmembrane region" description="Helical" evidence="2">
    <location>
        <begin position="33"/>
        <end position="52"/>
    </location>
</feature>
<feature type="compositionally biased region" description="Pro residues" evidence="1">
    <location>
        <begin position="272"/>
        <end position="287"/>
    </location>
</feature>
<keyword evidence="4" id="KW-1185">Reference proteome</keyword>
<dbReference type="RefSeq" id="WP_149115229.1">
    <property type="nucleotide sequence ID" value="NZ_CP042425.1"/>
</dbReference>
<reference evidence="4" key="1">
    <citation type="submission" date="2019-08" db="EMBL/GenBank/DDBJ databases">
        <title>Limnoglobus roseus gen. nov., sp. nov., a novel freshwater planctomycete with a giant genome from the family Gemmataceae.</title>
        <authorList>
            <person name="Kulichevskaya I.S."/>
            <person name="Naumoff D.G."/>
            <person name="Miroshnikov K."/>
            <person name="Ivanova A."/>
            <person name="Philippov D.A."/>
            <person name="Hakobyan A."/>
            <person name="Rijpstra I.C."/>
            <person name="Sinninghe Damste J.S."/>
            <person name="Liesack W."/>
            <person name="Dedysh S.N."/>
        </authorList>
    </citation>
    <scope>NUCLEOTIDE SEQUENCE [LARGE SCALE GENOMIC DNA]</scope>
    <source>
        <strain evidence="4">PX52</strain>
    </source>
</reference>
<protein>
    <submittedName>
        <fullName evidence="3">Uncharacterized protein</fullName>
    </submittedName>
</protein>
<evidence type="ECO:0000256" key="2">
    <source>
        <dbReference type="SAM" id="Phobius"/>
    </source>
</evidence>
<proteinExistence type="predicted"/>
<keyword evidence="2" id="KW-1133">Transmembrane helix</keyword>
<dbReference type="OrthoDB" id="9918062at2"/>
<feature type="compositionally biased region" description="Basic and acidic residues" evidence="1">
    <location>
        <begin position="233"/>
        <end position="242"/>
    </location>
</feature>